<dbReference type="PIRSF" id="PIRSF006648">
    <property type="entry name" value="DrrB"/>
    <property type="match status" value="1"/>
</dbReference>
<dbReference type="PANTHER" id="PTHR30413:SF10">
    <property type="entry name" value="CAPSULE POLYSACCHARIDE EXPORT INNER-MEMBRANE PROTEIN CTRC"/>
    <property type="match status" value="1"/>
</dbReference>
<evidence type="ECO:0000313" key="13">
    <source>
        <dbReference type="EMBL" id="CAB3713627.1"/>
    </source>
</evidence>
<proteinExistence type="inferred from homology"/>
<dbReference type="GO" id="GO:0043190">
    <property type="term" value="C:ATP-binding cassette (ABC) transporter complex"/>
    <property type="evidence" value="ECO:0007669"/>
    <property type="project" value="InterPro"/>
</dbReference>
<name>A0A6S7A579_9BURK</name>
<feature type="transmembrane region" description="Helical" evidence="11">
    <location>
        <begin position="192"/>
        <end position="210"/>
    </location>
</feature>
<dbReference type="InterPro" id="IPR047817">
    <property type="entry name" value="ABC2_TM_bact-type"/>
</dbReference>
<keyword evidence="3 11" id="KW-0813">Transport</keyword>
<evidence type="ECO:0000256" key="11">
    <source>
        <dbReference type="RuleBase" id="RU361157"/>
    </source>
</evidence>
<comment type="similarity">
    <text evidence="2 11">Belongs to the ABC-2 integral membrane protein family.</text>
</comment>
<keyword evidence="6 11" id="KW-0812">Transmembrane</keyword>
<protein>
    <recommendedName>
        <fullName evidence="11">Transport permease protein</fullName>
    </recommendedName>
</protein>
<keyword evidence="5" id="KW-0762">Sugar transport</keyword>
<reference evidence="13 14" key="1">
    <citation type="submission" date="2020-04" db="EMBL/GenBank/DDBJ databases">
        <authorList>
            <person name="De Canck E."/>
        </authorList>
    </citation>
    <scope>NUCLEOTIDE SEQUENCE [LARGE SCALE GENOMIC DNA]</scope>
    <source>
        <strain evidence="13 14">LMG 3441</strain>
    </source>
</reference>
<evidence type="ECO:0000256" key="1">
    <source>
        <dbReference type="ARBA" id="ARBA00004651"/>
    </source>
</evidence>
<dbReference type="AlphaFoldDB" id="A0A6S7A579"/>
<dbReference type="InterPro" id="IPR000412">
    <property type="entry name" value="ABC_2_transport"/>
</dbReference>
<feature type="transmembrane region" description="Helical" evidence="11">
    <location>
        <begin position="248"/>
        <end position="266"/>
    </location>
</feature>
<evidence type="ECO:0000256" key="7">
    <source>
        <dbReference type="ARBA" id="ARBA00022903"/>
    </source>
</evidence>
<evidence type="ECO:0000256" key="6">
    <source>
        <dbReference type="ARBA" id="ARBA00022692"/>
    </source>
</evidence>
<evidence type="ECO:0000256" key="2">
    <source>
        <dbReference type="ARBA" id="ARBA00007783"/>
    </source>
</evidence>
<keyword evidence="9" id="KW-0625">Polysaccharide transport</keyword>
<gene>
    <name evidence="13" type="ORF">LMG3441_03277</name>
</gene>
<evidence type="ECO:0000313" key="14">
    <source>
        <dbReference type="Proteomes" id="UP000494269"/>
    </source>
</evidence>
<dbReference type="PRINTS" id="PR00164">
    <property type="entry name" value="ABC2TRNSPORT"/>
</dbReference>
<dbReference type="GO" id="GO:0140359">
    <property type="term" value="F:ABC-type transporter activity"/>
    <property type="evidence" value="ECO:0007669"/>
    <property type="project" value="InterPro"/>
</dbReference>
<evidence type="ECO:0000259" key="12">
    <source>
        <dbReference type="PROSITE" id="PS51012"/>
    </source>
</evidence>
<keyword evidence="7" id="KW-0972">Capsule biogenesis/degradation</keyword>
<evidence type="ECO:0000256" key="5">
    <source>
        <dbReference type="ARBA" id="ARBA00022597"/>
    </source>
</evidence>
<feature type="transmembrane region" description="Helical" evidence="11">
    <location>
        <begin position="156"/>
        <end position="180"/>
    </location>
</feature>
<feature type="transmembrane region" description="Helical" evidence="11">
    <location>
        <begin position="80"/>
        <end position="97"/>
    </location>
</feature>
<dbReference type="GO" id="GO:0015774">
    <property type="term" value="P:polysaccharide transport"/>
    <property type="evidence" value="ECO:0007669"/>
    <property type="project" value="UniProtKB-KW"/>
</dbReference>
<dbReference type="EMBL" id="CADIJQ010000005">
    <property type="protein sequence ID" value="CAB3713627.1"/>
    <property type="molecule type" value="Genomic_DNA"/>
</dbReference>
<keyword evidence="4 11" id="KW-1003">Cell membrane</keyword>
<dbReference type="PANTHER" id="PTHR30413">
    <property type="entry name" value="INNER MEMBRANE TRANSPORT PERMEASE"/>
    <property type="match status" value="1"/>
</dbReference>
<keyword evidence="14" id="KW-1185">Reference proteome</keyword>
<evidence type="ECO:0000256" key="4">
    <source>
        <dbReference type="ARBA" id="ARBA00022475"/>
    </source>
</evidence>
<organism evidence="13 14">
    <name type="scientific">Achromobacter kerstersii</name>
    <dbReference type="NCBI Taxonomy" id="1353890"/>
    <lineage>
        <taxon>Bacteria</taxon>
        <taxon>Pseudomonadati</taxon>
        <taxon>Pseudomonadota</taxon>
        <taxon>Betaproteobacteria</taxon>
        <taxon>Burkholderiales</taxon>
        <taxon>Alcaligenaceae</taxon>
        <taxon>Achromobacter</taxon>
    </lineage>
</organism>
<evidence type="ECO:0000256" key="9">
    <source>
        <dbReference type="ARBA" id="ARBA00023047"/>
    </source>
</evidence>
<evidence type="ECO:0000256" key="8">
    <source>
        <dbReference type="ARBA" id="ARBA00022989"/>
    </source>
</evidence>
<accession>A0A6S7A579</accession>
<evidence type="ECO:0000256" key="10">
    <source>
        <dbReference type="ARBA" id="ARBA00023136"/>
    </source>
</evidence>
<keyword evidence="10 11" id="KW-0472">Membrane</keyword>
<dbReference type="Pfam" id="PF01061">
    <property type="entry name" value="ABC2_membrane"/>
    <property type="match status" value="1"/>
</dbReference>
<dbReference type="InterPro" id="IPR013525">
    <property type="entry name" value="ABC2_TM"/>
</dbReference>
<dbReference type="GO" id="GO:0015920">
    <property type="term" value="P:lipopolysaccharide transport"/>
    <property type="evidence" value="ECO:0007669"/>
    <property type="project" value="TreeGrafter"/>
</dbReference>
<feature type="domain" description="ABC transmembrane type-2" evidence="12">
    <location>
        <begin position="44"/>
        <end position="269"/>
    </location>
</feature>
<evidence type="ECO:0000256" key="3">
    <source>
        <dbReference type="ARBA" id="ARBA00022448"/>
    </source>
</evidence>
<comment type="subcellular location">
    <subcellularLocation>
        <location evidence="11">Cell inner membrane</location>
        <topology evidence="11">Multi-pass membrane protein</topology>
    </subcellularLocation>
    <subcellularLocation>
        <location evidence="1">Cell membrane</location>
        <topology evidence="1">Multi-pass membrane protein</topology>
    </subcellularLocation>
</comment>
<keyword evidence="8 11" id="KW-1133">Transmembrane helix</keyword>
<feature type="transmembrane region" description="Helical" evidence="11">
    <location>
        <begin position="43"/>
        <end position="68"/>
    </location>
</feature>
<dbReference type="Proteomes" id="UP000494269">
    <property type="component" value="Unassembled WGS sequence"/>
</dbReference>
<feature type="transmembrane region" description="Helical" evidence="11">
    <location>
        <begin position="117"/>
        <end position="150"/>
    </location>
</feature>
<sequence length="277" mass="31476">MRVSQKSKHSASPLSLVKSLARNRQLTWNLIKREVVGRYRGSALGLLWSFFNPVFMLLVYTFVFSVVFKARWPGGSESKAEFALVLFAGLIVFNMFAECINRAPSLILGNVNYVKKVVFPLETLPCVSLGAALFHMLISLLVWVIFYLILFGVPHWTVVLFPLVILPLAIIILGFSWFLAALGVYLRDVTQFISIITTVLMFLSPIFYAAEAIPERFRPFLHISPLTLIIEQSRNVLFWGKTIEWDVWAIYMVVAMVVAALGFSWFQKTRKGFADVL</sequence>
<dbReference type="PROSITE" id="PS51012">
    <property type="entry name" value="ABC_TM2"/>
    <property type="match status" value="1"/>
</dbReference>